<name>A0A8G1ULX2_9ACTN</name>
<feature type="transmembrane region" description="Helical" evidence="1">
    <location>
        <begin position="448"/>
        <end position="465"/>
    </location>
</feature>
<feature type="transmembrane region" description="Helical" evidence="1">
    <location>
        <begin position="395"/>
        <end position="415"/>
    </location>
</feature>
<comment type="caution">
    <text evidence="2">The sequence shown here is derived from an EMBL/GenBank/DDBJ whole genome shotgun (WGS) entry which is preliminary data.</text>
</comment>
<keyword evidence="1" id="KW-0812">Transmembrane</keyword>
<accession>A0A8G1ULX2</accession>
<dbReference type="EMBL" id="RJVJ01000001">
    <property type="protein sequence ID" value="ROR44019.1"/>
    <property type="molecule type" value="Genomic_DNA"/>
</dbReference>
<gene>
    <name evidence="2" type="ORF">EDD39_2192</name>
</gene>
<organism evidence="2 3">
    <name type="scientific">Kitasatospora cineracea</name>
    <dbReference type="NCBI Taxonomy" id="88074"/>
    <lineage>
        <taxon>Bacteria</taxon>
        <taxon>Bacillati</taxon>
        <taxon>Actinomycetota</taxon>
        <taxon>Actinomycetes</taxon>
        <taxon>Kitasatosporales</taxon>
        <taxon>Streptomycetaceae</taxon>
        <taxon>Kitasatospora</taxon>
    </lineage>
</organism>
<protein>
    <submittedName>
        <fullName evidence="2">Uncharacterized protein</fullName>
    </submittedName>
</protein>
<feature type="transmembrane region" description="Helical" evidence="1">
    <location>
        <begin position="149"/>
        <end position="175"/>
    </location>
</feature>
<feature type="transmembrane region" description="Helical" evidence="1">
    <location>
        <begin position="232"/>
        <end position="254"/>
    </location>
</feature>
<keyword evidence="1" id="KW-0472">Membrane</keyword>
<proteinExistence type="predicted"/>
<dbReference type="Proteomes" id="UP000267408">
    <property type="component" value="Unassembled WGS sequence"/>
</dbReference>
<keyword evidence="1" id="KW-1133">Transmembrane helix</keyword>
<sequence>MRAPFKWPNPAASLPGTNCWEGFGVSTSTTLGETRPEWARRQERERRHRRAKSRLRLPSAVAAACWAVLLLWWAAVYPAFTGDAPEPGAPLYAAAVRALHTGPAVLVQTAAAAFALGYLVAALAHFGVRGRYSGPVALALAGLPPTASLVVSATPEAVATVAALLLTGAGLRLLARRAEGTLAQGGPAQRLDLAVLTAAVCALALTGTRGAGTALVAVAVLLLFLPGARVRLALLTVLALAVPIALGLLGHPAARGGDLHPLRAADLARAQYRAAAPLDPALTAVAPPADWAAAGADCSATAALTDRWNPAAARRAETELADAWRQLLRDHPDRVLDARLCRGRIAWAVWAADGGPHAATGVPGPAAGSRGLWHPLHAAASWSRTLLRAPQLDRLLWRGALWAYLGLAAAVLHAWRHRIRALVPVAGAAVLGVQLALTASAADQDYRAMGAALFLGPLLLTLATVRTRRPA</sequence>
<feature type="transmembrane region" description="Helical" evidence="1">
    <location>
        <begin position="422"/>
        <end position="442"/>
    </location>
</feature>
<evidence type="ECO:0000256" key="1">
    <source>
        <dbReference type="SAM" id="Phobius"/>
    </source>
</evidence>
<evidence type="ECO:0000313" key="3">
    <source>
        <dbReference type="Proteomes" id="UP000267408"/>
    </source>
</evidence>
<dbReference type="AlphaFoldDB" id="A0A8G1ULX2"/>
<feature type="transmembrane region" description="Helical" evidence="1">
    <location>
        <begin position="55"/>
        <end position="75"/>
    </location>
</feature>
<reference evidence="2 3" key="1">
    <citation type="submission" date="2018-11" db="EMBL/GenBank/DDBJ databases">
        <title>Sequencing the genomes of 1000 actinobacteria strains.</title>
        <authorList>
            <person name="Klenk H.-P."/>
        </authorList>
    </citation>
    <scope>NUCLEOTIDE SEQUENCE [LARGE SCALE GENOMIC DNA]</scope>
    <source>
        <strain evidence="2 3">DSM 44780</strain>
    </source>
</reference>
<feature type="transmembrane region" description="Helical" evidence="1">
    <location>
        <begin position="105"/>
        <end position="128"/>
    </location>
</feature>
<evidence type="ECO:0000313" key="2">
    <source>
        <dbReference type="EMBL" id="ROR44019.1"/>
    </source>
</evidence>
<feature type="transmembrane region" description="Helical" evidence="1">
    <location>
        <begin position="195"/>
        <end position="225"/>
    </location>
</feature>